<evidence type="ECO:0000259" key="2">
    <source>
        <dbReference type="PROSITE" id="PS51192"/>
    </source>
</evidence>
<organism evidence="4 5">
    <name type="scientific">Denitrobacterium detoxificans</name>
    <dbReference type="NCBI Taxonomy" id="79604"/>
    <lineage>
        <taxon>Bacteria</taxon>
        <taxon>Bacillati</taxon>
        <taxon>Actinomycetota</taxon>
        <taxon>Coriobacteriia</taxon>
        <taxon>Eggerthellales</taxon>
        <taxon>Eggerthellaceae</taxon>
        <taxon>Denitrobacterium</taxon>
    </lineage>
</organism>
<dbReference type="InterPro" id="IPR006935">
    <property type="entry name" value="Helicase/UvrB_N"/>
</dbReference>
<dbReference type="GO" id="GO:0003677">
    <property type="term" value="F:DNA binding"/>
    <property type="evidence" value="ECO:0007669"/>
    <property type="project" value="InterPro"/>
</dbReference>
<dbReference type="GO" id="GO:0016787">
    <property type="term" value="F:hydrolase activity"/>
    <property type="evidence" value="ECO:0007669"/>
    <property type="project" value="InterPro"/>
</dbReference>
<accession>A0A1H8PF89</accession>
<dbReference type="GO" id="GO:0006793">
    <property type="term" value="P:phosphorus metabolic process"/>
    <property type="evidence" value="ECO:0007669"/>
    <property type="project" value="UniProtKB-ARBA"/>
</dbReference>
<evidence type="ECO:0000259" key="1">
    <source>
        <dbReference type="PROSITE" id="PS50035"/>
    </source>
</evidence>
<dbReference type="PROSITE" id="PS51194">
    <property type="entry name" value="HELICASE_CTER"/>
    <property type="match status" value="1"/>
</dbReference>
<name>A0A1H8PF89_9ACTN</name>
<dbReference type="InterPro" id="IPR001650">
    <property type="entry name" value="Helicase_C-like"/>
</dbReference>
<dbReference type="RefSeq" id="WP_169815818.1">
    <property type="nucleotide sequence ID" value="NZ_CP011402.1"/>
</dbReference>
<dbReference type="GO" id="GO:0005829">
    <property type="term" value="C:cytosol"/>
    <property type="evidence" value="ECO:0007669"/>
    <property type="project" value="TreeGrafter"/>
</dbReference>
<dbReference type="PROSITE" id="PS51192">
    <property type="entry name" value="HELICASE_ATP_BIND_1"/>
    <property type="match status" value="1"/>
</dbReference>
<dbReference type="InterPro" id="IPR050742">
    <property type="entry name" value="Helicase_Restrict-Modif_Enz"/>
</dbReference>
<dbReference type="Gene3D" id="3.30.870.10">
    <property type="entry name" value="Endonuclease Chain A"/>
    <property type="match status" value="1"/>
</dbReference>
<dbReference type="STRING" id="79604.AAY81_09710"/>
<dbReference type="PANTHER" id="PTHR47396:SF1">
    <property type="entry name" value="ATP-DEPENDENT HELICASE IRC3-RELATED"/>
    <property type="match status" value="1"/>
</dbReference>
<evidence type="ECO:0000313" key="5">
    <source>
        <dbReference type="Proteomes" id="UP000182975"/>
    </source>
</evidence>
<dbReference type="CDD" id="cd09204">
    <property type="entry name" value="PLDc_N_DEXD_b2"/>
    <property type="match status" value="1"/>
</dbReference>
<reference evidence="5" key="1">
    <citation type="submission" date="2016-10" db="EMBL/GenBank/DDBJ databases">
        <authorList>
            <person name="Varghese N."/>
        </authorList>
    </citation>
    <scope>NUCLEOTIDE SEQUENCE [LARGE SCALE GENOMIC DNA]</scope>
    <source>
        <strain evidence="5">DSM 21843</strain>
    </source>
</reference>
<dbReference type="SMART" id="SM00487">
    <property type="entry name" value="DEXDc"/>
    <property type="match status" value="1"/>
</dbReference>
<dbReference type="PANTHER" id="PTHR47396">
    <property type="entry name" value="TYPE I RESTRICTION ENZYME ECOKI R PROTEIN"/>
    <property type="match status" value="1"/>
</dbReference>
<dbReference type="GO" id="GO:0005524">
    <property type="term" value="F:ATP binding"/>
    <property type="evidence" value="ECO:0007669"/>
    <property type="project" value="InterPro"/>
</dbReference>
<dbReference type="SUPFAM" id="SSF52540">
    <property type="entry name" value="P-loop containing nucleoside triphosphate hydrolases"/>
    <property type="match status" value="1"/>
</dbReference>
<protein>
    <submittedName>
        <fullName evidence="4">PLD-like domain-containing protein</fullName>
    </submittedName>
</protein>
<dbReference type="Gene3D" id="3.40.50.300">
    <property type="entry name" value="P-loop containing nucleotide triphosphate hydrolases"/>
    <property type="match status" value="2"/>
</dbReference>
<dbReference type="AlphaFoldDB" id="A0A1H8PF89"/>
<dbReference type="PROSITE" id="PS50035">
    <property type="entry name" value="PLD"/>
    <property type="match status" value="1"/>
</dbReference>
<evidence type="ECO:0000313" key="4">
    <source>
        <dbReference type="EMBL" id="SEO40374.1"/>
    </source>
</evidence>
<dbReference type="InterPro" id="IPR025202">
    <property type="entry name" value="PLD-like_dom"/>
</dbReference>
<dbReference type="Pfam" id="PF00271">
    <property type="entry name" value="Helicase_C"/>
    <property type="match status" value="1"/>
</dbReference>
<dbReference type="Pfam" id="PF11907">
    <property type="entry name" value="DUF3427"/>
    <property type="match status" value="1"/>
</dbReference>
<sequence length="969" mass="110286">MEDNVSYSVIDFSKSLKSSFIESDPSADNRYAPRILANDESMGTNVLSVLKHELRDCKSFDFSVAFITDSGIQTLIPILLELKKRNIPGRILTSTYLSFNDPGALRKLLGFPNIETRIYQGEHHAKGYFFDKDGLATIIIGSSNLTQKALTCNKEWNVLFHTYKGGDLLVDARRQFDALWKSEQSAELTTAWIDEYEKYRAFNSPSRPTAHANNLDAMPPELAESKATSIKPNKMQEHALEALGVLHDTQEPRALLVSATGTGKTYLSAFDVASSEAKNVLFIAHRKRILSASQHSFEKVLKDRFKYVAYESGLSPKDGTCMFAMVGTLSQHLENFKRDAFDYIIIDEAHRTGAKSYQTILDYFTPKFCLGMTATPSRTDGYDVYGLFNNVIAYHITLQDALSNDMLAPFHYFGIADLDIDDESVDDLSLFNNLTSEERVRHITQKIEEYTVDKDNRRGLIFCNRNEEATRLSELFNERGYRTLAISGETNEKLRDAAIAKLEAGELQYIFSVDILNEGVDIPSINQIIMLRRTESAIVFVQQLGRGLRKSKDKEYALVLDFIGNYQKNYLVPIALSGDRTYNKDTLRKAVKEGDTVIPGCSTITFDRVSEARIFKALEQGKFSQKRLICDEYEHLKRMLGRIPQLVEFDENEAIDPMIIIRKYGSYAAFLEKHDDDCSHKFTDRQLDMLKFLSQKLAHGKRREELIMLKGLIDNLSYTLPTSDTQTQAKLSALRSASAVNVLTGSFSKAGQELISENEGALELSPAFKRALTNTEFRACVLDAIAFGLARNKRHYANTYKDTDFVLNAKYTREEICRLLRWSKEPNFQNVGGYFHDKETNTFPVFVNYQKDPTISITTMYEDRFVSDREFIAISKSNRNLSSPEIKNLQNAERNGMRCFLFIRKNKEDKDESTEFYFLGEMHPTGKFKQIVMQGTTTTAVEIWYRLETPVKADLYDYFLSDLDAIAAK</sequence>
<dbReference type="SMART" id="SM00490">
    <property type="entry name" value="HELICc"/>
    <property type="match status" value="1"/>
</dbReference>
<keyword evidence="5" id="KW-1185">Reference proteome</keyword>
<dbReference type="CDD" id="cd18032">
    <property type="entry name" value="DEXHc_RE_I_III_res"/>
    <property type="match status" value="1"/>
</dbReference>
<evidence type="ECO:0000259" key="3">
    <source>
        <dbReference type="PROSITE" id="PS51194"/>
    </source>
</evidence>
<dbReference type="InterPro" id="IPR021835">
    <property type="entry name" value="DUF3427"/>
</dbReference>
<dbReference type="InterPro" id="IPR027417">
    <property type="entry name" value="P-loop_NTPase"/>
</dbReference>
<dbReference type="Pfam" id="PF04851">
    <property type="entry name" value="ResIII"/>
    <property type="match status" value="1"/>
</dbReference>
<dbReference type="CDD" id="cd18799">
    <property type="entry name" value="SF2_C_EcoAI-like"/>
    <property type="match status" value="1"/>
</dbReference>
<dbReference type="Pfam" id="PF26350">
    <property type="entry name" value="DUF8090"/>
    <property type="match status" value="1"/>
</dbReference>
<dbReference type="Proteomes" id="UP000182975">
    <property type="component" value="Unassembled WGS sequence"/>
</dbReference>
<feature type="domain" description="PLD phosphodiesterase" evidence="1">
    <location>
        <begin position="119"/>
        <end position="149"/>
    </location>
</feature>
<dbReference type="Pfam" id="PF13091">
    <property type="entry name" value="PLDc_2"/>
    <property type="match status" value="1"/>
</dbReference>
<dbReference type="InterPro" id="IPR001736">
    <property type="entry name" value="PLipase_D/transphosphatidylase"/>
</dbReference>
<feature type="domain" description="Helicase ATP-binding" evidence="2">
    <location>
        <begin position="245"/>
        <end position="394"/>
    </location>
</feature>
<dbReference type="EMBL" id="FOEC01000001">
    <property type="protein sequence ID" value="SEO40374.1"/>
    <property type="molecule type" value="Genomic_DNA"/>
</dbReference>
<feature type="domain" description="Helicase C-terminal" evidence="3">
    <location>
        <begin position="446"/>
        <end position="595"/>
    </location>
</feature>
<gene>
    <name evidence="4" type="ORF">SAMN02910314_00139</name>
</gene>
<dbReference type="InterPro" id="IPR058403">
    <property type="entry name" value="DUF8090"/>
</dbReference>
<proteinExistence type="predicted"/>
<dbReference type="InterPro" id="IPR014001">
    <property type="entry name" value="Helicase_ATP-bd"/>
</dbReference>
<dbReference type="SUPFAM" id="SSF56024">
    <property type="entry name" value="Phospholipase D/nuclease"/>
    <property type="match status" value="1"/>
</dbReference>